<dbReference type="EMBL" id="JBCGDC010000005">
    <property type="protein sequence ID" value="MFB6392056.1"/>
    <property type="molecule type" value="Genomic_DNA"/>
</dbReference>
<evidence type="ECO:0000313" key="1">
    <source>
        <dbReference type="EMBL" id="MFB6392056.1"/>
    </source>
</evidence>
<organism evidence="1 2">
    <name type="scientific">Polymorphospora lycopeni</name>
    <dbReference type="NCBI Taxonomy" id="3140240"/>
    <lineage>
        <taxon>Bacteria</taxon>
        <taxon>Bacillati</taxon>
        <taxon>Actinomycetota</taxon>
        <taxon>Actinomycetes</taxon>
        <taxon>Micromonosporales</taxon>
        <taxon>Micromonosporaceae</taxon>
        <taxon>Polymorphospora</taxon>
    </lineage>
</organism>
<comment type="caution">
    <text evidence="1">The sequence shown here is derived from an EMBL/GenBank/DDBJ whole genome shotgun (WGS) entry which is preliminary data.</text>
</comment>
<dbReference type="Proteomes" id="UP001582793">
    <property type="component" value="Unassembled WGS sequence"/>
</dbReference>
<sequence>MASQWVLRQPVEDGSSPVVEEDEIESVRVHMYVALRFGDLYAVVVIVSDDRQRTDAIVARAVERLCTLANSGC</sequence>
<protein>
    <recommendedName>
        <fullName evidence="3">Transposase</fullName>
    </recommendedName>
</protein>
<dbReference type="RefSeq" id="WP_375732909.1">
    <property type="nucleotide sequence ID" value="NZ_JBCGDC010000005.1"/>
</dbReference>
<accession>A0ABV5CM03</accession>
<name>A0ABV5CM03_9ACTN</name>
<reference evidence="1 2" key="1">
    <citation type="submission" date="2024-04" db="EMBL/GenBank/DDBJ databases">
        <title>Polymorphospora sp. isolated from Baiyangdian Lake in Xiong'an New Area.</title>
        <authorList>
            <person name="Zhang X."/>
            <person name="Liu J."/>
        </authorList>
    </citation>
    <scope>NUCLEOTIDE SEQUENCE [LARGE SCALE GENOMIC DNA]</scope>
    <source>
        <strain evidence="1 2">2-325</strain>
    </source>
</reference>
<gene>
    <name evidence="1" type="ORF">AAFH96_02900</name>
</gene>
<evidence type="ECO:0008006" key="3">
    <source>
        <dbReference type="Google" id="ProtNLM"/>
    </source>
</evidence>
<evidence type="ECO:0000313" key="2">
    <source>
        <dbReference type="Proteomes" id="UP001582793"/>
    </source>
</evidence>
<keyword evidence="2" id="KW-1185">Reference proteome</keyword>
<proteinExistence type="predicted"/>